<evidence type="ECO:0008006" key="5">
    <source>
        <dbReference type="Google" id="ProtNLM"/>
    </source>
</evidence>
<organism evidence="3 4">
    <name type="scientific">Zhihengliuella salsuginis</name>
    <dbReference type="NCBI Taxonomy" id="578222"/>
    <lineage>
        <taxon>Bacteria</taxon>
        <taxon>Bacillati</taxon>
        <taxon>Actinomycetota</taxon>
        <taxon>Actinomycetes</taxon>
        <taxon>Micrococcales</taxon>
        <taxon>Micrococcaceae</taxon>
        <taxon>Zhihengliuella</taxon>
    </lineage>
</organism>
<evidence type="ECO:0000256" key="1">
    <source>
        <dbReference type="SAM" id="MobiDB-lite"/>
    </source>
</evidence>
<feature type="transmembrane region" description="Helical" evidence="2">
    <location>
        <begin position="179"/>
        <end position="199"/>
    </location>
</feature>
<comment type="caution">
    <text evidence="3">The sequence shown here is derived from an EMBL/GenBank/DDBJ whole genome shotgun (WGS) entry which is preliminary data.</text>
</comment>
<reference evidence="4" key="1">
    <citation type="journal article" date="2019" name="Int. J. Syst. Evol. Microbiol.">
        <title>The Global Catalogue of Microorganisms (GCM) 10K type strain sequencing project: providing services to taxonomists for standard genome sequencing and annotation.</title>
        <authorList>
            <consortium name="The Broad Institute Genomics Platform"/>
            <consortium name="The Broad Institute Genome Sequencing Center for Infectious Disease"/>
            <person name="Wu L."/>
            <person name="Ma J."/>
        </authorList>
    </citation>
    <scope>NUCLEOTIDE SEQUENCE [LARGE SCALE GENOMIC DNA]</scope>
    <source>
        <strain evidence="4">KCTC 19466</strain>
    </source>
</reference>
<sequence>MRNKLPDMGEGDDSAATEHPETQSAPGETDRLAARVLWIHAVAVVIALALPLGLTAADGGPPRLADVLYVASLLLPLAVAEAVFVAARKMPEHRPAAVAGFFLGAVFLVAAVPFAAWAVPGYIGLGLLFWAWKLRRSTLLLGGVVAVIASAVPEVWWQLSAPASSADYAVPGGPPAGTPGLMPALALAVVATLAALAWWTRRKRDRYAS</sequence>
<dbReference type="EMBL" id="BMXK01000001">
    <property type="protein sequence ID" value="GHC99464.1"/>
    <property type="molecule type" value="Genomic_DNA"/>
</dbReference>
<evidence type="ECO:0000256" key="2">
    <source>
        <dbReference type="SAM" id="Phobius"/>
    </source>
</evidence>
<gene>
    <name evidence="3" type="ORF">GCM10008096_01640</name>
</gene>
<proteinExistence type="predicted"/>
<feature type="transmembrane region" description="Helical" evidence="2">
    <location>
        <begin position="139"/>
        <end position="159"/>
    </location>
</feature>
<feature type="region of interest" description="Disordered" evidence="1">
    <location>
        <begin position="1"/>
        <end position="26"/>
    </location>
</feature>
<feature type="transmembrane region" description="Helical" evidence="2">
    <location>
        <begin position="99"/>
        <end position="132"/>
    </location>
</feature>
<keyword evidence="2" id="KW-0812">Transmembrane</keyword>
<feature type="transmembrane region" description="Helical" evidence="2">
    <location>
        <begin position="36"/>
        <end position="55"/>
    </location>
</feature>
<dbReference type="Proteomes" id="UP000642819">
    <property type="component" value="Unassembled WGS sequence"/>
</dbReference>
<keyword evidence="2" id="KW-1133">Transmembrane helix</keyword>
<evidence type="ECO:0000313" key="3">
    <source>
        <dbReference type="EMBL" id="GHC99464.1"/>
    </source>
</evidence>
<keyword evidence="4" id="KW-1185">Reference proteome</keyword>
<protein>
    <recommendedName>
        <fullName evidence="5">LPXTG-motif cell wall anchor domain-containing protein</fullName>
    </recommendedName>
</protein>
<evidence type="ECO:0000313" key="4">
    <source>
        <dbReference type="Proteomes" id="UP000642819"/>
    </source>
</evidence>
<name>A0ABQ3GC97_9MICC</name>
<feature type="transmembrane region" description="Helical" evidence="2">
    <location>
        <begin position="67"/>
        <end position="87"/>
    </location>
</feature>
<dbReference type="RefSeq" id="WP_189348208.1">
    <property type="nucleotide sequence ID" value="NZ_BMXK01000001.1"/>
</dbReference>
<keyword evidence="2" id="KW-0472">Membrane</keyword>
<accession>A0ABQ3GC97</accession>